<name>A0A423VIW5_9PEZI</name>
<feature type="region of interest" description="Disordered" evidence="1">
    <location>
        <begin position="219"/>
        <end position="241"/>
    </location>
</feature>
<evidence type="ECO:0000313" key="3">
    <source>
        <dbReference type="Proteomes" id="UP000283895"/>
    </source>
</evidence>
<feature type="compositionally biased region" description="Basic and acidic residues" evidence="1">
    <location>
        <begin position="224"/>
        <end position="234"/>
    </location>
</feature>
<sequence length="479" mass="54578">MATNNLTLRIFDTPEFRAYAFKTVITEDTTLLDSHVVDVNGDIVFNGWSSTTIARLLADDEVDECLNAFEVTIPQLWSIASFYELYIRPKKDRDLVALQQAHATGDHPETEGASLPTLKLRRWFGGWWHDHALGIREKDSADLARIVMPAFYIGDPKVFMDITHDWVLHTTGRQSSIAINDESDEGGKGTLAIHHPVLGKLAAVRSNMINKIEDALPYDEENDGLPRERKDRNRGAWTKPRVCQDPDWCPKEKTAAYYTALMATGCWPVGDAMQKRSVYGILSGLREFDYVPYRHVKHLPDRAAARAKMPTKENGKDSKKKPEKATVEDGSKCEDKITKENDRPDAPKKPVALNDRSGKPCNVCVDGAVKASFDRKVKCLFKSLLNEKQTTVRKECEPGRWVLKRMDDSFKGPCLDCLTKTKFESEDDDYWNHCHNFELDYGCTVKRGQPTWYFSYMGRPEALQQWTKKREERARAPIV</sequence>
<dbReference type="OrthoDB" id="268428at2759"/>
<dbReference type="STRING" id="356882.A0A423VIW5"/>
<comment type="caution">
    <text evidence="2">The sequence shown here is derived from an EMBL/GenBank/DDBJ whole genome shotgun (WGS) entry which is preliminary data.</text>
</comment>
<accession>A0A423VIW5</accession>
<feature type="compositionally biased region" description="Basic and acidic residues" evidence="1">
    <location>
        <begin position="323"/>
        <end position="348"/>
    </location>
</feature>
<evidence type="ECO:0000313" key="2">
    <source>
        <dbReference type="EMBL" id="ROV90916.1"/>
    </source>
</evidence>
<organism evidence="2 3">
    <name type="scientific">Cytospora schulzeri</name>
    <dbReference type="NCBI Taxonomy" id="448051"/>
    <lineage>
        <taxon>Eukaryota</taxon>
        <taxon>Fungi</taxon>
        <taxon>Dikarya</taxon>
        <taxon>Ascomycota</taxon>
        <taxon>Pezizomycotina</taxon>
        <taxon>Sordariomycetes</taxon>
        <taxon>Sordariomycetidae</taxon>
        <taxon>Diaporthales</taxon>
        <taxon>Cytosporaceae</taxon>
        <taxon>Cytospora</taxon>
    </lineage>
</organism>
<proteinExistence type="predicted"/>
<feature type="region of interest" description="Disordered" evidence="1">
    <location>
        <begin position="301"/>
        <end position="352"/>
    </location>
</feature>
<evidence type="ECO:0000256" key="1">
    <source>
        <dbReference type="SAM" id="MobiDB-lite"/>
    </source>
</evidence>
<dbReference type="Proteomes" id="UP000283895">
    <property type="component" value="Unassembled WGS sequence"/>
</dbReference>
<feature type="compositionally biased region" description="Basic and acidic residues" evidence="1">
    <location>
        <begin position="301"/>
        <end position="317"/>
    </location>
</feature>
<dbReference type="EMBL" id="LKEA01000059">
    <property type="protein sequence ID" value="ROV90916.1"/>
    <property type="molecule type" value="Genomic_DNA"/>
</dbReference>
<dbReference type="AlphaFoldDB" id="A0A423VIW5"/>
<keyword evidence="3" id="KW-1185">Reference proteome</keyword>
<reference evidence="2 3" key="1">
    <citation type="submission" date="2015-09" db="EMBL/GenBank/DDBJ databases">
        <title>Host preference determinants of Valsa canker pathogens revealed by comparative genomics.</title>
        <authorList>
            <person name="Yin Z."/>
            <person name="Huang L."/>
        </authorList>
    </citation>
    <scope>NUCLEOTIDE SEQUENCE [LARGE SCALE GENOMIC DNA]</scope>
    <source>
        <strain evidence="2 3">03-1</strain>
    </source>
</reference>
<gene>
    <name evidence="2" type="ORF">VMCG_09987</name>
</gene>
<protein>
    <submittedName>
        <fullName evidence="2">Uncharacterized protein</fullName>
    </submittedName>
</protein>